<accession>A0ABR1DUN4</accession>
<dbReference type="EMBL" id="JAVFWL010000005">
    <property type="protein sequence ID" value="KAK6754104.1"/>
    <property type="molecule type" value="Genomic_DNA"/>
</dbReference>
<gene>
    <name evidence="1" type="primary">Necator_chrV.g18023</name>
    <name evidence="1" type="ORF">RB195_013233</name>
</gene>
<name>A0ABR1DUN4_NECAM</name>
<reference evidence="1 2" key="1">
    <citation type="submission" date="2023-08" db="EMBL/GenBank/DDBJ databases">
        <title>A Necator americanus chromosomal reference genome.</title>
        <authorList>
            <person name="Ilik V."/>
            <person name="Petrzelkova K.J."/>
            <person name="Pardy F."/>
            <person name="Fuh T."/>
            <person name="Niatou-Singa F.S."/>
            <person name="Gouil Q."/>
            <person name="Baker L."/>
            <person name="Ritchie M.E."/>
            <person name="Jex A.R."/>
            <person name="Gazzola D."/>
            <person name="Li H."/>
            <person name="Toshio Fujiwara R."/>
            <person name="Zhan B."/>
            <person name="Aroian R.V."/>
            <person name="Pafco B."/>
            <person name="Schwarz E.M."/>
        </authorList>
    </citation>
    <scope>NUCLEOTIDE SEQUENCE [LARGE SCALE GENOMIC DNA]</scope>
    <source>
        <strain evidence="1 2">Aroian</strain>
        <tissue evidence="1">Whole animal</tissue>
    </source>
</reference>
<comment type="caution">
    <text evidence="1">The sequence shown here is derived from an EMBL/GenBank/DDBJ whole genome shotgun (WGS) entry which is preliminary data.</text>
</comment>
<evidence type="ECO:0000313" key="2">
    <source>
        <dbReference type="Proteomes" id="UP001303046"/>
    </source>
</evidence>
<protein>
    <submittedName>
        <fullName evidence="1">Uncharacterized protein</fullName>
    </submittedName>
</protein>
<proteinExistence type="predicted"/>
<keyword evidence="2" id="KW-1185">Reference proteome</keyword>
<evidence type="ECO:0000313" key="1">
    <source>
        <dbReference type="EMBL" id="KAK6754104.1"/>
    </source>
</evidence>
<organism evidence="1 2">
    <name type="scientific">Necator americanus</name>
    <name type="common">Human hookworm</name>
    <dbReference type="NCBI Taxonomy" id="51031"/>
    <lineage>
        <taxon>Eukaryota</taxon>
        <taxon>Metazoa</taxon>
        <taxon>Ecdysozoa</taxon>
        <taxon>Nematoda</taxon>
        <taxon>Chromadorea</taxon>
        <taxon>Rhabditida</taxon>
        <taxon>Rhabditina</taxon>
        <taxon>Rhabditomorpha</taxon>
        <taxon>Strongyloidea</taxon>
        <taxon>Ancylostomatidae</taxon>
        <taxon>Bunostominae</taxon>
        <taxon>Necator</taxon>
    </lineage>
</organism>
<dbReference type="Proteomes" id="UP001303046">
    <property type="component" value="Unassembled WGS sequence"/>
</dbReference>
<sequence length="92" mass="9852">MLSSFEGGLQRDGGDVYVVWMEQLAAHALKTGQLYDSADTKHPYPGPAGNTVADATARQPCCRSQNLHAAKSGVVRCDQRKPTEACRCSSPS</sequence>